<comment type="caution">
    <text evidence="3">The sequence shown here is derived from an EMBL/GenBank/DDBJ whole genome shotgun (WGS) entry which is preliminary data.</text>
</comment>
<proteinExistence type="predicted"/>
<dbReference type="EMBL" id="JBDPZC010000005">
    <property type="protein sequence ID" value="MEO3713723.1"/>
    <property type="molecule type" value="Genomic_DNA"/>
</dbReference>
<dbReference type="RefSeq" id="WP_347610370.1">
    <property type="nucleotide sequence ID" value="NZ_JBDPZC010000005.1"/>
</dbReference>
<keyword evidence="4" id="KW-1185">Reference proteome</keyword>
<keyword evidence="2" id="KW-0732">Signal</keyword>
<evidence type="ECO:0000256" key="1">
    <source>
        <dbReference type="SAM" id="MobiDB-lite"/>
    </source>
</evidence>
<accession>A0ABV0GF83</accession>
<feature type="region of interest" description="Disordered" evidence="1">
    <location>
        <begin position="33"/>
        <end position="55"/>
    </location>
</feature>
<protein>
    <submittedName>
        <fullName evidence="3">Uncharacterized protein</fullName>
    </submittedName>
</protein>
<reference evidence="3 4" key="1">
    <citation type="submission" date="2024-05" db="EMBL/GenBank/DDBJ databases">
        <title>Roseateles sp. 2.12 16S ribosomal RNA gene Genome sequencing and assembly.</title>
        <authorList>
            <person name="Woo H."/>
        </authorList>
    </citation>
    <scope>NUCLEOTIDE SEQUENCE [LARGE SCALE GENOMIC DNA]</scope>
    <source>
        <strain evidence="3 4">2.12</strain>
    </source>
</reference>
<dbReference type="Proteomes" id="UP001462640">
    <property type="component" value="Unassembled WGS sequence"/>
</dbReference>
<name>A0ABV0GF83_9BURK</name>
<feature type="signal peptide" evidence="2">
    <location>
        <begin position="1"/>
        <end position="24"/>
    </location>
</feature>
<gene>
    <name evidence="3" type="ORF">ABDJ40_13235</name>
</gene>
<feature type="chain" id="PRO_5046788609" evidence="2">
    <location>
        <begin position="25"/>
        <end position="180"/>
    </location>
</feature>
<evidence type="ECO:0000313" key="4">
    <source>
        <dbReference type="Proteomes" id="UP001462640"/>
    </source>
</evidence>
<evidence type="ECO:0000313" key="3">
    <source>
        <dbReference type="EMBL" id="MEO3713723.1"/>
    </source>
</evidence>
<evidence type="ECO:0000256" key="2">
    <source>
        <dbReference type="SAM" id="SignalP"/>
    </source>
</evidence>
<sequence length="180" mass="19025">MQHLRTLSFALGACALLLAGTAFAAAKETPAAPKNRLASKLKPQTAVAPLPPPEDATLSEEQLAVAPRVHAGDAQCEFNQQVHITPHPDKPGRFRLQFGKMVYNMTPEPTTTGAVRLEDKHAGVVWLQIPSKSMLMNAKAGQRMVDSCQHAEQRAFVADGAAAPQPGTGIGITPGTTASN</sequence>
<organism evidence="3 4">
    <name type="scientific">Roseateles flavus</name>
    <dbReference type="NCBI Taxonomy" id="3149041"/>
    <lineage>
        <taxon>Bacteria</taxon>
        <taxon>Pseudomonadati</taxon>
        <taxon>Pseudomonadota</taxon>
        <taxon>Betaproteobacteria</taxon>
        <taxon>Burkholderiales</taxon>
        <taxon>Sphaerotilaceae</taxon>
        <taxon>Roseateles</taxon>
    </lineage>
</organism>